<evidence type="ECO:0000313" key="3">
    <source>
        <dbReference type="Proteomes" id="UP001497382"/>
    </source>
</evidence>
<dbReference type="GO" id="GO:0032797">
    <property type="term" value="C:SMN complex"/>
    <property type="evidence" value="ECO:0007669"/>
    <property type="project" value="TreeGrafter"/>
</dbReference>
<dbReference type="InterPro" id="IPR035426">
    <property type="entry name" value="Gemin2/Brr1"/>
</dbReference>
<dbReference type="EMBL" id="CAXIEN010000237">
    <property type="protein sequence ID" value="CAL1288769.1"/>
    <property type="molecule type" value="Genomic_DNA"/>
</dbReference>
<dbReference type="Pfam" id="PF04938">
    <property type="entry name" value="SIP1"/>
    <property type="match status" value="1"/>
</dbReference>
<evidence type="ECO:0000256" key="1">
    <source>
        <dbReference type="ARBA" id="ARBA00025758"/>
    </source>
</evidence>
<name>A0AAV2B081_9ARAC</name>
<dbReference type="GO" id="GO:0000387">
    <property type="term" value="P:spliceosomal snRNP assembly"/>
    <property type="evidence" value="ECO:0007669"/>
    <property type="project" value="InterPro"/>
</dbReference>
<organism evidence="2 3">
    <name type="scientific">Larinioides sclopetarius</name>
    <dbReference type="NCBI Taxonomy" id="280406"/>
    <lineage>
        <taxon>Eukaryota</taxon>
        <taxon>Metazoa</taxon>
        <taxon>Ecdysozoa</taxon>
        <taxon>Arthropoda</taxon>
        <taxon>Chelicerata</taxon>
        <taxon>Arachnida</taxon>
        <taxon>Araneae</taxon>
        <taxon>Araneomorphae</taxon>
        <taxon>Entelegynae</taxon>
        <taxon>Araneoidea</taxon>
        <taxon>Araneidae</taxon>
        <taxon>Larinioides</taxon>
    </lineage>
</organism>
<dbReference type="Proteomes" id="UP001497382">
    <property type="component" value="Unassembled WGS sequence"/>
</dbReference>
<dbReference type="PANTHER" id="PTHR12794:SF0">
    <property type="entry name" value="GEM-ASSOCIATED PROTEIN 2"/>
    <property type="match status" value="1"/>
</dbReference>
<reference evidence="2 3" key="1">
    <citation type="submission" date="2024-04" db="EMBL/GenBank/DDBJ databases">
        <authorList>
            <person name="Rising A."/>
            <person name="Reimegard J."/>
            <person name="Sonavane S."/>
            <person name="Akerstrom W."/>
            <person name="Nylinder S."/>
            <person name="Hedman E."/>
            <person name="Kallberg Y."/>
        </authorList>
    </citation>
    <scope>NUCLEOTIDE SEQUENCE [LARGE SCALE GENOMIC DNA]</scope>
</reference>
<evidence type="ECO:0000313" key="2">
    <source>
        <dbReference type="EMBL" id="CAL1288769.1"/>
    </source>
</evidence>
<evidence type="ECO:0008006" key="4">
    <source>
        <dbReference type="Google" id="ProtNLM"/>
    </source>
</evidence>
<sequence>MSGEGVDSGKVSGEDSGDELYQLTQKALFVEHPTRAIDLETVPRDGSEYIHKSRLENANLSFIRKEDTEDKPLEENEQKRMRQWARKGAAEFSHYALTFSSDKVRAFLKKKFPKRLKFPKNGPANKQRWCVFCLGSKLCSEIYGEKYEEPSEEVEGNLPFLSIVAHLNQYTAFAVLKNLHEWFLSLGMEESIGRWIYAVFACIRKPLNESSKEFIETFYNDCEKRLKDCDESERLRLYLISAILEYYFCVNSDKVGPSLESFINLTI</sequence>
<comment type="caution">
    <text evidence="2">The sequence shown here is derived from an EMBL/GenBank/DDBJ whole genome shotgun (WGS) entry which is preliminary data.</text>
</comment>
<accession>A0AAV2B081</accession>
<dbReference type="PANTHER" id="PTHR12794">
    <property type="entry name" value="GEMIN2"/>
    <property type="match status" value="1"/>
</dbReference>
<keyword evidence="3" id="KW-1185">Reference proteome</keyword>
<dbReference type="AlphaFoldDB" id="A0AAV2B081"/>
<protein>
    <recommendedName>
        <fullName evidence="4">Gem-associated protein 2</fullName>
    </recommendedName>
</protein>
<proteinExistence type="inferred from homology"/>
<comment type="similarity">
    <text evidence="1">Belongs to the gemin-2 family.</text>
</comment>
<dbReference type="GO" id="GO:0005634">
    <property type="term" value="C:nucleus"/>
    <property type="evidence" value="ECO:0007669"/>
    <property type="project" value="TreeGrafter"/>
</dbReference>
<gene>
    <name evidence="2" type="ORF">LARSCL_LOCUS15534</name>
</gene>
<dbReference type="Gene3D" id="1.20.58.1070">
    <property type="match status" value="1"/>
</dbReference>